<reference evidence="7 8" key="1">
    <citation type="submission" date="2024-04" db="EMBL/GenBank/DDBJ databases">
        <title>Genome sequencing and metabolic network reconstruction of aminoacids and betaine degradation by Anoxynatronum sibiricum.</title>
        <authorList>
            <person name="Detkova E.N."/>
            <person name="Boltjanskaja Y.V."/>
            <person name="Mardanov A.V."/>
            <person name="Kevbrin V."/>
        </authorList>
    </citation>
    <scope>NUCLEOTIDE SEQUENCE [LARGE SCALE GENOMIC DNA]</scope>
    <source>
        <strain evidence="7 8">Z-7981</strain>
    </source>
</reference>
<keyword evidence="2" id="KW-0597">Phosphoprotein</keyword>
<dbReference type="Proteomes" id="UP001407405">
    <property type="component" value="Unassembled WGS sequence"/>
</dbReference>
<dbReference type="PANTHER" id="PTHR45339:SF1">
    <property type="entry name" value="HYBRID SIGNAL TRANSDUCTION HISTIDINE KINASE J"/>
    <property type="match status" value="1"/>
</dbReference>
<comment type="caution">
    <text evidence="5">Lacks conserved residue(s) required for the propagation of feature annotation.</text>
</comment>
<gene>
    <name evidence="7" type="ORF">AAIG11_11660</name>
</gene>
<evidence type="ECO:0000256" key="4">
    <source>
        <dbReference type="ARBA" id="ARBA00024867"/>
    </source>
</evidence>
<dbReference type="PANTHER" id="PTHR45339">
    <property type="entry name" value="HYBRID SIGNAL TRANSDUCTION HISTIDINE KINASE J"/>
    <property type="match status" value="1"/>
</dbReference>
<evidence type="ECO:0000256" key="5">
    <source>
        <dbReference type="PROSITE-ProRule" id="PRU00169"/>
    </source>
</evidence>
<protein>
    <recommendedName>
        <fullName evidence="1">Stage 0 sporulation protein A homolog</fullName>
    </recommendedName>
</protein>
<dbReference type="Gene3D" id="3.40.50.2300">
    <property type="match status" value="1"/>
</dbReference>
<dbReference type="RefSeq" id="WP_283408745.1">
    <property type="nucleotide sequence ID" value="NZ_JBCITM010000012.1"/>
</dbReference>
<organism evidence="7 8">
    <name type="scientific">Anoxynatronum sibiricum</name>
    <dbReference type="NCBI Taxonomy" id="210623"/>
    <lineage>
        <taxon>Bacteria</taxon>
        <taxon>Bacillati</taxon>
        <taxon>Bacillota</taxon>
        <taxon>Clostridia</taxon>
        <taxon>Eubacteriales</taxon>
        <taxon>Clostridiaceae</taxon>
        <taxon>Anoxynatronum</taxon>
    </lineage>
</organism>
<comment type="function">
    <text evidence="4">May play the central regulatory role in sporulation. It may be an element of the effector pathway responsible for the activation of sporulation genes in response to nutritional stress. Spo0A may act in concert with spo0H (a sigma factor) to control the expression of some genes that are critical to the sporulation process.</text>
</comment>
<dbReference type="SUPFAM" id="SSF52172">
    <property type="entry name" value="CheY-like"/>
    <property type="match status" value="1"/>
</dbReference>
<evidence type="ECO:0000313" key="7">
    <source>
        <dbReference type="EMBL" id="MEN1761137.1"/>
    </source>
</evidence>
<keyword evidence="3" id="KW-0902">Two-component regulatory system</keyword>
<comment type="caution">
    <text evidence="7">The sequence shown here is derived from an EMBL/GenBank/DDBJ whole genome shotgun (WGS) entry which is preliminary data.</text>
</comment>
<dbReference type="EMBL" id="JBCITM010000012">
    <property type="protein sequence ID" value="MEN1761137.1"/>
    <property type="molecule type" value="Genomic_DNA"/>
</dbReference>
<evidence type="ECO:0000259" key="6">
    <source>
        <dbReference type="PROSITE" id="PS50110"/>
    </source>
</evidence>
<evidence type="ECO:0000256" key="3">
    <source>
        <dbReference type="ARBA" id="ARBA00023012"/>
    </source>
</evidence>
<dbReference type="InterPro" id="IPR001789">
    <property type="entry name" value="Sig_transdc_resp-reg_receiver"/>
</dbReference>
<evidence type="ECO:0000256" key="1">
    <source>
        <dbReference type="ARBA" id="ARBA00018672"/>
    </source>
</evidence>
<dbReference type="PROSITE" id="PS50110">
    <property type="entry name" value="RESPONSE_REGULATORY"/>
    <property type="match status" value="1"/>
</dbReference>
<keyword evidence="8" id="KW-1185">Reference proteome</keyword>
<sequence>MPIIALTADVLADSREKCLEAGVDECLAKPFGDTKLEILIHQLMGKTNER</sequence>
<name>A0ABU9VVE5_9CLOT</name>
<proteinExistence type="predicted"/>
<feature type="domain" description="Response regulatory" evidence="6">
    <location>
        <begin position="1"/>
        <end position="44"/>
    </location>
</feature>
<dbReference type="InterPro" id="IPR011006">
    <property type="entry name" value="CheY-like_superfamily"/>
</dbReference>
<accession>A0ABU9VVE5</accession>
<evidence type="ECO:0000313" key="8">
    <source>
        <dbReference type="Proteomes" id="UP001407405"/>
    </source>
</evidence>
<evidence type="ECO:0000256" key="2">
    <source>
        <dbReference type="ARBA" id="ARBA00022553"/>
    </source>
</evidence>